<evidence type="ECO:0000256" key="12">
    <source>
        <dbReference type="ARBA" id="ARBA00022842"/>
    </source>
</evidence>
<evidence type="ECO:0000256" key="13">
    <source>
        <dbReference type="ARBA" id="ARBA00022909"/>
    </source>
</evidence>
<evidence type="ECO:0000256" key="6">
    <source>
        <dbReference type="ARBA" id="ARBA00013025"/>
    </source>
</evidence>
<gene>
    <name evidence="23" type="primary">folC</name>
    <name evidence="23" type="ORF">QWI16_18395</name>
</gene>
<dbReference type="InterPro" id="IPR036565">
    <property type="entry name" value="Mur-like_cat_sf"/>
</dbReference>
<evidence type="ECO:0000256" key="8">
    <source>
        <dbReference type="ARBA" id="ARBA00022598"/>
    </source>
</evidence>
<dbReference type="Proteomes" id="UP001168380">
    <property type="component" value="Unassembled WGS sequence"/>
</dbReference>
<dbReference type="EC" id="6.3.2.12" evidence="5"/>
<dbReference type="PANTHER" id="PTHR11136:SF0">
    <property type="entry name" value="DIHYDROFOLATE SYNTHETASE-RELATED"/>
    <property type="match status" value="1"/>
</dbReference>
<dbReference type="NCBIfam" id="NF008101">
    <property type="entry name" value="PRK10846.1"/>
    <property type="match status" value="1"/>
</dbReference>
<organism evidence="23 24">
    <name type="scientific">Gilvimarinus algae</name>
    <dbReference type="NCBI Taxonomy" id="3058037"/>
    <lineage>
        <taxon>Bacteria</taxon>
        <taxon>Pseudomonadati</taxon>
        <taxon>Pseudomonadota</taxon>
        <taxon>Gammaproteobacteria</taxon>
        <taxon>Cellvibrionales</taxon>
        <taxon>Cellvibrionaceae</taxon>
        <taxon>Gilvimarinus</taxon>
    </lineage>
</organism>
<evidence type="ECO:0000313" key="24">
    <source>
        <dbReference type="Proteomes" id="UP001168380"/>
    </source>
</evidence>
<comment type="similarity">
    <text evidence="4 21">Belongs to the folylpolyglutamate synthase family.</text>
</comment>
<comment type="catalytic activity">
    <reaction evidence="17">
        <text>(6S)-5,6,7,8-tetrahydrofolyl-(gamma-L-Glu)(n) + L-glutamate + ATP = (6S)-5,6,7,8-tetrahydrofolyl-(gamma-L-Glu)(n+1) + ADP + phosphate + H(+)</text>
        <dbReference type="Rhea" id="RHEA:10580"/>
        <dbReference type="Rhea" id="RHEA-COMP:14738"/>
        <dbReference type="Rhea" id="RHEA-COMP:14740"/>
        <dbReference type="ChEBI" id="CHEBI:15378"/>
        <dbReference type="ChEBI" id="CHEBI:29985"/>
        <dbReference type="ChEBI" id="CHEBI:30616"/>
        <dbReference type="ChEBI" id="CHEBI:43474"/>
        <dbReference type="ChEBI" id="CHEBI:141005"/>
        <dbReference type="ChEBI" id="CHEBI:456216"/>
        <dbReference type="EC" id="6.3.2.17"/>
    </reaction>
</comment>
<dbReference type="InterPro" id="IPR036615">
    <property type="entry name" value="Mur_ligase_C_dom_sf"/>
</dbReference>
<dbReference type="EC" id="6.3.2.17" evidence="6"/>
<evidence type="ECO:0000256" key="10">
    <source>
        <dbReference type="ARBA" id="ARBA00022741"/>
    </source>
</evidence>
<dbReference type="SUPFAM" id="SSF53623">
    <property type="entry name" value="MurD-like peptide ligases, catalytic domain"/>
    <property type="match status" value="1"/>
</dbReference>
<dbReference type="GO" id="GO:0008841">
    <property type="term" value="F:dihydrofolate synthase activity"/>
    <property type="evidence" value="ECO:0007669"/>
    <property type="project" value="UniProtKB-EC"/>
</dbReference>
<dbReference type="SUPFAM" id="SSF53244">
    <property type="entry name" value="MurD-like peptide ligases, peptide-binding domain"/>
    <property type="match status" value="1"/>
</dbReference>
<evidence type="ECO:0000256" key="5">
    <source>
        <dbReference type="ARBA" id="ARBA00013023"/>
    </source>
</evidence>
<evidence type="ECO:0000259" key="22">
    <source>
        <dbReference type="Pfam" id="PF02875"/>
    </source>
</evidence>
<keyword evidence="11 21" id="KW-0067">ATP-binding</keyword>
<comment type="function">
    <text evidence="1">Functions in two distinct reactions of the de novo folate biosynthetic pathway. Catalyzes the addition of a glutamate residue to dihydropteroate (7,8-dihydropteroate or H2Pte) to form dihydrofolate (7,8-dihydrofolate monoglutamate or H2Pte-Glu). Also catalyzes successive additions of L-glutamate to tetrahydrofolate or 10-formyltetrahydrofolate or 5,10-methylenetetrahydrofolate, leading to folylpolyglutamate derivatives.</text>
</comment>
<evidence type="ECO:0000256" key="2">
    <source>
        <dbReference type="ARBA" id="ARBA00004799"/>
    </source>
</evidence>
<sequence length="416" mass="44478">MNRQNLCEWLAWLERAHPSEIDLGLERIRQVADRLSLGSDARVLTVAGTNGKGSCVTFASALIQGSGRKVGTYTSPHILHYCERVRIDGVPVSEAQMCEAFTAVDEARGEVSLTYFEFGTLAALWLFARHQVDVMVLEVGLGGRLDAVNIIDADVAVITSIAIDHEVWLGSDREAIGREKAGIARSGRPLICADREPPESVLSAARHLGAPVERIGVDFEITEQASGYMFCRGDRRVNLPSLHLPAASVAAAIVAVETLGIAIDELALVRLANQTQLPGRMQRLRSGRVSYMLDVAHNPAATEYLAAKLRVQRPAGRLHCVFAVMADKDIDGVLAPLTPLVDTWYLAQLSDVPRAAAPEALADRLANAKANVVQVGSMATCLAQAAAVAGDDDLVLVCGSFFTVSAALALLIPDGS</sequence>
<keyword evidence="12" id="KW-0460">Magnesium</keyword>
<dbReference type="PIRSF" id="PIRSF001563">
    <property type="entry name" value="Folylpolyglu_synth"/>
    <property type="match status" value="1"/>
</dbReference>
<evidence type="ECO:0000256" key="7">
    <source>
        <dbReference type="ARBA" id="ARBA00019357"/>
    </source>
</evidence>
<evidence type="ECO:0000256" key="1">
    <source>
        <dbReference type="ARBA" id="ARBA00002714"/>
    </source>
</evidence>
<comment type="pathway">
    <text evidence="2">Cofactor biosynthesis; tetrahydrofolate biosynthesis; 7,8-dihydrofolate from 2-amino-4-hydroxy-6-hydroxymethyl-7,8-dihydropteridine diphosphate and 4-aminobenzoate: step 2/2.</text>
</comment>
<comment type="catalytic activity">
    <reaction evidence="18">
        <text>10-formyltetrahydrofolyl-(gamma-L-Glu)(n) + L-glutamate + ATP = 10-formyltetrahydrofolyl-(gamma-L-Glu)(n+1) + ADP + phosphate + H(+)</text>
        <dbReference type="Rhea" id="RHEA:51904"/>
        <dbReference type="Rhea" id="RHEA-COMP:13088"/>
        <dbReference type="Rhea" id="RHEA-COMP:14300"/>
        <dbReference type="ChEBI" id="CHEBI:15378"/>
        <dbReference type="ChEBI" id="CHEBI:29985"/>
        <dbReference type="ChEBI" id="CHEBI:30616"/>
        <dbReference type="ChEBI" id="CHEBI:43474"/>
        <dbReference type="ChEBI" id="CHEBI:134413"/>
        <dbReference type="ChEBI" id="CHEBI:456216"/>
        <dbReference type="EC" id="6.3.2.17"/>
    </reaction>
</comment>
<evidence type="ECO:0000256" key="18">
    <source>
        <dbReference type="ARBA" id="ARBA00047808"/>
    </source>
</evidence>
<dbReference type="EMBL" id="JAULRT010000062">
    <property type="protein sequence ID" value="MDO3384155.1"/>
    <property type="molecule type" value="Genomic_DNA"/>
</dbReference>
<reference evidence="23" key="1">
    <citation type="submission" date="2023-07" db="EMBL/GenBank/DDBJ databases">
        <title>Gilvimarinus algae sp. nov., isolated from the surface of Kelp.</title>
        <authorList>
            <person name="Sun Y.Y."/>
            <person name="Gong Y."/>
            <person name="Du Z.J."/>
        </authorList>
    </citation>
    <scope>NUCLEOTIDE SEQUENCE</scope>
    <source>
        <strain evidence="23">SDUM040014</strain>
    </source>
</reference>
<dbReference type="GO" id="GO:0004326">
    <property type="term" value="F:tetrahydrofolylpolyglutamate synthase activity"/>
    <property type="evidence" value="ECO:0007669"/>
    <property type="project" value="UniProtKB-EC"/>
</dbReference>
<feature type="domain" description="Mur ligase C-terminal" evidence="22">
    <location>
        <begin position="279"/>
        <end position="401"/>
    </location>
</feature>
<evidence type="ECO:0000256" key="21">
    <source>
        <dbReference type="PIRNR" id="PIRNR001563"/>
    </source>
</evidence>
<evidence type="ECO:0000256" key="14">
    <source>
        <dbReference type="ARBA" id="ARBA00030048"/>
    </source>
</evidence>
<dbReference type="Gene3D" id="3.40.1190.10">
    <property type="entry name" value="Mur-like, catalytic domain"/>
    <property type="match status" value="1"/>
</dbReference>
<keyword evidence="8 21" id="KW-0436">Ligase</keyword>
<evidence type="ECO:0000256" key="4">
    <source>
        <dbReference type="ARBA" id="ARBA00008276"/>
    </source>
</evidence>
<dbReference type="RefSeq" id="WP_302715467.1">
    <property type="nucleotide sequence ID" value="NZ_JAULRT010000062.1"/>
</dbReference>
<protein>
    <recommendedName>
        <fullName evidence="7">Dihydrofolate synthase/folylpolyglutamate synthase</fullName>
        <ecNumber evidence="5">6.3.2.12</ecNumber>
        <ecNumber evidence="6">6.3.2.17</ecNumber>
    </recommendedName>
    <alternativeName>
        <fullName evidence="16">Folylpoly-gamma-glutamate synthetase-dihydrofolate synthetase</fullName>
    </alternativeName>
    <alternativeName>
        <fullName evidence="14">Folylpolyglutamate synthetase</fullName>
    </alternativeName>
    <alternativeName>
        <fullName evidence="15">Tetrahydrofolylpolyglutamate synthase</fullName>
    </alternativeName>
</protein>
<name>A0ABT8TJ80_9GAMM</name>
<evidence type="ECO:0000256" key="20">
    <source>
        <dbReference type="ARBA" id="ARBA00049161"/>
    </source>
</evidence>
<dbReference type="NCBIfam" id="TIGR01499">
    <property type="entry name" value="folC"/>
    <property type="match status" value="1"/>
</dbReference>
<evidence type="ECO:0000256" key="11">
    <source>
        <dbReference type="ARBA" id="ARBA00022840"/>
    </source>
</evidence>
<dbReference type="Pfam" id="PF02875">
    <property type="entry name" value="Mur_ligase_C"/>
    <property type="match status" value="1"/>
</dbReference>
<dbReference type="PANTHER" id="PTHR11136">
    <property type="entry name" value="FOLYLPOLYGLUTAMATE SYNTHASE-RELATED"/>
    <property type="match status" value="1"/>
</dbReference>
<comment type="pathway">
    <text evidence="3">Cofactor biosynthesis; tetrahydrofolylpolyglutamate biosynthesis.</text>
</comment>
<keyword evidence="13" id="KW-0289">Folate biosynthesis</keyword>
<evidence type="ECO:0000313" key="23">
    <source>
        <dbReference type="EMBL" id="MDO3384155.1"/>
    </source>
</evidence>
<dbReference type="InterPro" id="IPR004101">
    <property type="entry name" value="Mur_ligase_C"/>
</dbReference>
<evidence type="ECO:0000256" key="3">
    <source>
        <dbReference type="ARBA" id="ARBA00005150"/>
    </source>
</evidence>
<accession>A0ABT8TJ80</accession>
<proteinExistence type="inferred from homology"/>
<dbReference type="InterPro" id="IPR001645">
    <property type="entry name" value="Folylpolyglutamate_synth"/>
</dbReference>
<comment type="catalytic activity">
    <reaction evidence="19">
        <text>(6R)-5,10-methylenetetrahydrofolyl-(gamma-L-Glu)(n) + L-glutamate + ATP = (6R)-5,10-methylenetetrahydrofolyl-(gamma-L-Glu)(n+1) + ADP + phosphate + H(+)</text>
        <dbReference type="Rhea" id="RHEA:51912"/>
        <dbReference type="Rhea" id="RHEA-COMP:13257"/>
        <dbReference type="Rhea" id="RHEA-COMP:13258"/>
        <dbReference type="ChEBI" id="CHEBI:15378"/>
        <dbReference type="ChEBI" id="CHEBI:29985"/>
        <dbReference type="ChEBI" id="CHEBI:30616"/>
        <dbReference type="ChEBI" id="CHEBI:43474"/>
        <dbReference type="ChEBI" id="CHEBI:136572"/>
        <dbReference type="ChEBI" id="CHEBI:456216"/>
        <dbReference type="EC" id="6.3.2.17"/>
    </reaction>
</comment>
<evidence type="ECO:0000256" key="17">
    <source>
        <dbReference type="ARBA" id="ARBA00047493"/>
    </source>
</evidence>
<keyword evidence="9" id="KW-0479">Metal-binding</keyword>
<evidence type="ECO:0000256" key="19">
    <source>
        <dbReference type="ARBA" id="ARBA00049035"/>
    </source>
</evidence>
<keyword evidence="10 21" id="KW-0547">Nucleotide-binding</keyword>
<comment type="catalytic activity">
    <reaction evidence="20">
        <text>7,8-dihydropteroate + L-glutamate + ATP = 7,8-dihydrofolate + ADP + phosphate + H(+)</text>
        <dbReference type="Rhea" id="RHEA:23584"/>
        <dbReference type="ChEBI" id="CHEBI:15378"/>
        <dbReference type="ChEBI" id="CHEBI:17839"/>
        <dbReference type="ChEBI" id="CHEBI:29985"/>
        <dbReference type="ChEBI" id="CHEBI:30616"/>
        <dbReference type="ChEBI" id="CHEBI:43474"/>
        <dbReference type="ChEBI" id="CHEBI:57451"/>
        <dbReference type="ChEBI" id="CHEBI:456216"/>
        <dbReference type="EC" id="6.3.2.12"/>
    </reaction>
</comment>
<keyword evidence="24" id="KW-1185">Reference proteome</keyword>
<dbReference type="Gene3D" id="3.90.190.20">
    <property type="entry name" value="Mur ligase, C-terminal domain"/>
    <property type="match status" value="1"/>
</dbReference>
<evidence type="ECO:0000256" key="16">
    <source>
        <dbReference type="ARBA" id="ARBA00032510"/>
    </source>
</evidence>
<evidence type="ECO:0000256" key="15">
    <source>
        <dbReference type="ARBA" id="ARBA00030592"/>
    </source>
</evidence>
<evidence type="ECO:0000256" key="9">
    <source>
        <dbReference type="ARBA" id="ARBA00022723"/>
    </source>
</evidence>
<comment type="caution">
    <text evidence="23">The sequence shown here is derived from an EMBL/GenBank/DDBJ whole genome shotgun (WGS) entry which is preliminary data.</text>
</comment>